<dbReference type="GeneID" id="59160548"/>
<keyword evidence="1" id="KW-0812">Transmembrane</keyword>
<keyword evidence="1" id="KW-1133">Transmembrane helix</keyword>
<protein>
    <submittedName>
        <fullName evidence="2">DUF4233 domain-containing protein</fullName>
    </submittedName>
</protein>
<accession>A0A5P8FM87</accession>
<dbReference type="Pfam" id="PF14017">
    <property type="entry name" value="DUF4233"/>
    <property type="match status" value="1"/>
</dbReference>
<dbReference type="AlphaFoldDB" id="A0A5P8FM87"/>
<evidence type="ECO:0000313" key="2">
    <source>
        <dbReference type="EMBL" id="QFQ29862.1"/>
    </source>
</evidence>
<dbReference type="InterPro" id="IPR025327">
    <property type="entry name" value="DUF4233"/>
</dbReference>
<evidence type="ECO:0000256" key="1">
    <source>
        <dbReference type="SAM" id="Phobius"/>
    </source>
</evidence>
<dbReference type="Proteomes" id="UP000271708">
    <property type="component" value="Chromosome"/>
</dbReference>
<dbReference type="EMBL" id="CP044548">
    <property type="protein sequence ID" value="QFQ29862.1"/>
    <property type="molecule type" value="Genomic_DNA"/>
</dbReference>
<reference evidence="2 3" key="1">
    <citation type="submission" date="2019-09" db="EMBL/GenBank/DDBJ databases">
        <title>Complete Genome Sequence of Janibacter melonis M714 with both human health impact and industrial applications.</title>
        <authorList>
            <person name="Jin M."/>
            <person name="Zhao Q.R."/>
        </authorList>
    </citation>
    <scope>NUCLEOTIDE SEQUENCE [LARGE SCALE GENOMIC DNA]</scope>
    <source>
        <strain evidence="2 3">M714</strain>
    </source>
</reference>
<name>A0A5P8FM87_9MICO</name>
<gene>
    <name evidence="2" type="ORF">EEW87_005210</name>
</gene>
<sequence length="132" mass="13564">MSTIDGPRRPGAIASGRFTWRMLATVLGGQSVVIFLGALVARGFAGNDSSATPFVVMCVLAIACAVAAGLVRRPGGVAIGWAVQLATVLCGFLVTSMFVVGLIFGALWLLCLRVGRRVDAEDAERARAAGGA</sequence>
<dbReference type="RefSeq" id="WP_123090928.1">
    <property type="nucleotide sequence ID" value="NZ_CP044548.2"/>
</dbReference>
<dbReference type="OrthoDB" id="3267755at2"/>
<keyword evidence="1" id="KW-0472">Membrane</keyword>
<evidence type="ECO:0000313" key="3">
    <source>
        <dbReference type="Proteomes" id="UP000271708"/>
    </source>
</evidence>
<proteinExistence type="predicted"/>
<organism evidence="2 3">
    <name type="scientific">Janibacter melonis</name>
    <dbReference type="NCBI Taxonomy" id="262209"/>
    <lineage>
        <taxon>Bacteria</taxon>
        <taxon>Bacillati</taxon>
        <taxon>Actinomycetota</taxon>
        <taxon>Actinomycetes</taxon>
        <taxon>Micrococcales</taxon>
        <taxon>Intrasporangiaceae</taxon>
        <taxon>Janibacter</taxon>
    </lineage>
</organism>
<feature type="transmembrane region" description="Helical" evidence="1">
    <location>
        <begin position="83"/>
        <end position="110"/>
    </location>
</feature>
<feature type="transmembrane region" description="Helical" evidence="1">
    <location>
        <begin position="53"/>
        <end position="71"/>
    </location>
</feature>
<dbReference type="KEGG" id="jme:EEW87_005210"/>
<feature type="transmembrane region" description="Helical" evidence="1">
    <location>
        <begin position="20"/>
        <end position="41"/>
    </location>
</feature>